<evidence type="ECO:0000313" key="6">
    <source>
        <dbReference type="EMBL" id="GGE31947.1"/>
    </source>
</evidence>
<keyword evidence="7" id="KW-1185">Reference proteome</keyword>
<evidence type="ECO:0000256" key="3">
    <source>
        <dbReference type="ARBA" id="ARBA00022989"/>
    </source>
</evidence>
<keyword evidence="2 5" id="KW-0812">Transmembrane</keyword>
<dbReference type="RefSeq" id="WP_308420158.1">
    <property type="nucleotide sequence ID" value="NZ_BMGM01000004.1"/>
</dbReference>
<dbReference type="EMBL" id="BMGM01000004">
    <property type="protein sequence ID" value="GGE31947.1"/>
    <property type="molecule type" value="Genomic_DNA"/>
</dbReference>
<keyword evidence="3 5" id="KW-1133">Transmembrane helix</keyword>
<gene>
    <name evidence="6" type="ORF">GCM10010832_10330</name>
</gene>
<dbReference type="InterPro" id="IPR002781">
    <property type="entry name" value="TM_pro_TauE-like"/>
</dbReference>
<dbReference type="Pfam" id="PF01925">
    <property type="entry name" value="TauE"/>
    <property type="match status" value="1"/>
</dbReference>
<reference evidence="7" key="1">
    <citation type="journal article" date="2019" name="Int. J. Syst. Evol. Microbiol.">
        <title>The Global Catalogue of Microorganisms (GCM) 10K type strain sequencing project: providing services to taxonomists for standard genome sequencing and annotation.</title>
        <authorList>
            <consortium name="The Broad Institute Genomics Platform"/>
            <consortium name="The Broad Institute Genome Sequencing Center for Infectious Disease"/>
            <person name="Wu L."/>
            <person name="Ma J."/>
        </authorList>
    </citation>
    <scope>NUCLEOTIDE SEQUENCE [LARGE SCALE GENOMIC DNA]</scope>
    <source>
        <strain evidence="7">CGMCC 1.12931</strain>
    </source>
</reference>
<dbReference type="PANTHER" id="PTHR43701">
    <property type="entry name" value="MEMBRANE TRANSPORTER PROTEIN MJ0441-RELATED"/>
    <property type="match status" value="1"/>
</dbReference>
<evidence type="ECO:0000256" key="2">
    <source>
        <dbReference type="ARBA" id="ARBA00022692"/>
    </source>
</evidence>
<protein>
    <recommendedName>
        <fullName evidence="5">Probable membrane transporter protein</fullName>
    </recommendedName>
</protein>
<proteinExistence type="inferred from homology"/>
<comment type="similarity">
    <text evidence="5">Belongs to the 4-toluene sulfonate uptake permease (TSUP) (TC 2.A.102) family.</text>
</comment>
<keyword evidence="4 5" id="KW-0472">Membrane</keyword>
<comment type="caution">
    <text evidence="6">The sequence shown here is derived from an EMBL/GenBank/DDBJ whole genome shotgun (WGS) entry which is preliminary data.</text>
</comment>
<dbReference type="Proteomes" id="UP000599179">
    <property type="component" value="Unassembled WGS sequence"/>
</dbReference>
<comment type="subcellular location">
    <subcellularLocation>
        <location evidence="5">Cell membrane</location>
        <topology evidence="5">Multi-pass membrane protein</topology>
    </subcellularLocation>
    <subcellularLocation>
        <location evidence="1">Membrane</location>
        <topology evidence="1">Multi-pass membrane protein</topology>
    </subcellularLocation>
</comment>
<organism evidence="6 7">
    <name type="scientific">Psychroflexus planctonicus</name>
    <dbReference type="NCBI Taxonomy" id="1526575"/>
    <lineage>
        <taxon>Bacteria</taxon>
        <taxon>Pseudomonadati</taxon>
        <taxon>Bacteroidota</taxon>
        <taxon>Flavobacteriia</taxon>
        <taxon>Flavobacteriales</taxon>
        <taxon>Flavobacteriaceae</taxon>
        <taxon>Psychroflexus</taxon>
    </lineage>
</organism>
<evidence type="ECO:0000256" key="5">
    <source>
        <dbReference type="RuleBase" id="RU363041"/>
    </source>
</evidence>
<evidence type="ECO:0000313" key="7">
    <source>
        <dbReference type="Proteomes" id="UP000599179"/>
    </source>
</evidence>
<feature type="transmembrane region" description="Helical" evidence="5">
    <location>
        <begin position="51"/>
        <end position="68"/>
    </location>
</feature>
<feature type="transmembrane region" description="Helical" evidence="5">
    <location>
        <begin position="74"/>
        <end position="91"/>
    </location>
</feature>
<sequence length="123" mass="13245">MMNIGIFVSLMLIGLLAGFLSGMMGVGGGIVMVPLMVFLLGFSQHEAQGTSLGVLAIPVTFFAAYNYYRDGSLNWKFALIMAVSFIIGGYLGSKLAISIDEKMLKKIFGVLMLAISVKLILEK</sequence>
<dbReference type="PANTHER" id="PTHR43701:SF2">
    <property type="entry name" value="MEMBRANE TRANSPORTER PROTEIN YJNA-RELATED"/>
    <property type="match status" value="1"/>
</dbReference>
<dbReference type="InterPro" id="IPR051598">
    <property type="entry name" value="TSUP/Inactive_protease-like"/>
</dbReference>
<feature type="transmembrane region" description="Helical" evidence="5">
    <location>
        <begin position="6"/>
        <end position="39"/>
    </location>
</feature>
<keyword evidence="5" id="KW-1003">Cell membrane</keyword>
<evidence type="ECO:0000256" key="4">
    <source>
        <dbReference type="ARBA" id="ARBA00023136"/>
    </source>
</evidence>
<evidence type="ECO:0000256" key="1">
    <source>
        <dbReference type="ARBA" id="ARBA00004141"/>
    </source>
</evidence>
<accession>A0ABQ1SGF7</accession>
<name>A0ABQ1SGF7_9FLAO</name>